<protein>
    <submittedName>
        <fullName evidence="1 2">Uncharacterized protein</fullName>
    </submittedName>
</protein>
<organism evidence="1 3">
    <name type="scientific">Medicago truncatula</name>
    <name type="common">Barrel medic</name>
    <name type="synonym">Medicago tribuloides</name>
    <dbReference type="NCBI Taxonomy" id="3880"/>
    <lineage>
        <taxon>Eukaryota</taxon>
        <taxon>Viridiplantae</taxon>
        <taxon>Streptophyta</taxon>
        <taxon>Embryophyta</taxon>
        <taxon>Tracheophyta</taxon>
        <taxon>Spermatophyta</taxon>
        <taxon>Magnoliopsida</taxon>
        <taxon>eudicotyledons</taxon>
        <taxon>Gunneridae</taxon>
        <taxon>Pentapetalae</taxon>
        <taxon>rosids</taxon>
        <taxon>fabids</taxon>
        <taxon>Fabales</taxon>
        <taxon>Fabaceae</taxon>
        <taxon>Papilionoideae</taxon>
        <taxon>50 kb inversion clade</taxon>
        <taxon>NPAAA clade</taxon>
        <taxon>Hologalegina</taxon>
        <taxon>IRL clade</taxon>
        <taxon>Trifolieae</taxon>
        <taxon>Medicago</taxon>
    </lineage>
</organism>
<dbReference type="HOGENOM" id="CLU_3090343_0_0_1"/>
<evidence type="ECO:0000313" key="2">
    <source>
        <dbReference type="EnsemblPlants" id="KEH15522"/>
    </source>
</evidence>
<reference evidence="1 3" key="1">
    <citation type="journal article" date="2011" name="Nature">
        <title>The Medicago genome provides insight into the evolution of rhizobial symbioses.</title>
        <authorList>
            <person name="Young N.D."/>
            <person name="Debelle F."/>
            <person name="Oldroyd G.E."/>
            <person name="Geurts R."/>
            <person name="Cannon S.B."/>
            <person name="Udvardi M.K."/>
            <person name="Benedito V.A."/>
            <person name="Mayer K.F."/>
            <person name="Gouzy J."/>
            <person name="Schoof H."/>
            <person name="Van de Peer Y."/>
            <person name="Proost S."/>
            <person name="Cook D.R."/>
            <person name="Meyers B.C."/>
            <person name="Spannagl M."/>
            <person name="Cheung F."/>
            <person name="De Mita S."/>
            <person name="Krishnakumar V."/>
            <person name="Gundlach H."/>
            <person name="Zhou S."/>
            <person name="Mudge J."/>
            <person name="Bharti A.K."/>
            <person name="Murray J.D."/>
            <person name="Naoumkina M.A."/>
            <person name="Rosen B."/>
            <person name="Silverstein K.A."/>
            <person name="Tang H."/>
            <person name="Rombauts S."/>
            <person name="Zhao P.X."/>
            <person name="Zhou P."/>
            <person name="Barbe V."/>
            <person name="Bardou P."/>
            <person name="Bechner M."/>
            <person name="Bellec A."/>
            <person name="Berger A."/>
            <person name="Berges H."/>
            <person name="Bidwell S."/>
            <person name="Bisseling T."/>
            <person name="Choisne N."/>
            <person name="Couloux A."/>
            <person name="Denny R."/>
            <person name="Deshpande S."/>
            <person name="Dai X."/>
            <person name="Doyle J.J."/>
            <person name="Dudez A.M."/>
            <person name="Farmer A.D."/>
            <person name="Fouteau S."/>
            <person name="Franken C."/>
            <person name="Gibelin C."/>
            <person name="Gish J."/>
            <person name="Goldstein S."/>
            <person name="Gonzalez A.J."/>
            <person name="Green P.J."/>
            <person name="Hallab A."/>
            <person name="Hartog M."/>
            <person name="Hua A."/>
            <person name="Humphray S.J."/>
            <person name="Jeong D.H."/>
            <person name="Jing Y."/>
            <person name="Jocker A."/>
            <person name="Kenton S.M."/>
            <person name="Kim D.J."/>
            <person name="Klee K."/>
            <person name="Lai H."/>
            <person name="Lang C."/>
            <person name="Lin S."/>
            <person name="Macmil S.L."/>
            <person name="Magdelenat G."/>
            <person name="Matthews L."/>
            <person name="McCorrison J."/>
            <person name="Monaghan E.L."/>
            <person name="Mun J.H."/>
            <person name="Najar F.Z."/>
            <person name="Nicholson C."/>
            <person name="Noirot C."/>
            <person name="O'Bleness M."/>
            <person name="Paule C.R."/>
            <person name="Poulain J."/>
            <person name="Prion F."/>
            <person name="Qin B."/>
            <person name="Qu C."/>
            <person name="Retzel E.F."/>
            <person name="Riddle C."/>
            <person name="Sallet E."/>
            <person name="Samain S."/>
            <person name="Samson N."/>
            <person name="Sanders I."/>
            <person name="Saurat O."/>
            <person name="Scarpelli C."/>
            <person name="Schiex T."/>
            <person name="Segurens B."/>
            <person name="Severin A.J."/>
            <person name="Sherrier D.J."/>
            <person name="Shi R."/>
            <person name="Sims S."/>
            <person name="Singer S.R."/>
            <person name="Sinharoy S."/>
            <person name="Sterck L."/>
            <person name="Viollet A."/>
            <person name="Wang B.B."/>
            <person name="Wang K."/>
            <person name="Wang M."/>
            <person name="Wang X."/>
            <person name="Warfsmann J."/>
            <person name="Weissenbach J."/>
            <person name="White D.D."/>
            <person name="White J.D."/>
            <person name="Wiley G.B."/>
            <person name="Wincker P."/>
            <person name="Xing Y."/>
            <person name="Yang L."/>
            <person name="Yao Z."/>
            <person name="Ying F."/>
            <person name="Zhai J."/>
            <person name="Zhou L."/>
            <person name="Zuber A."/>
            <person name="Denarie J."/>
            <person name="Dixon R.A."/>
            <person name="May G.D."/>
            <person name="Schwartz D.C."/>
            <person name="Rogers J."/>
            <person name="Quetier F."/>
            <person name="Town C.D."/>
            <person name="Roe B.A."/>
        </authorList>
    </citation>
    <scope>NUCLEOTIDE SEQUENCE [LARGE SCALE GENOMIC DNA]</scope>
    <source>
        <strain evidence="1">A17</strain>
        <strain evidence="2 3">cv. Jemalong A17</strain>
    </source>
</reference>
<accession>A0A072TDP5</accession>
<sequence length="52" mass="6272">MEDNEQRYFLFKLRAINSEMGFSYEVHSAWYEFNDFLLVLLTGVPGHWSRNL</sequence>
<dbReference type="EnsemblPlants" id="KEH15522">
    <property type="protein sequence ID" value="KEH15522"/>
    <property type="gene ID" value="MTR_0886s0010"/>
</dbReference>
<dbReference type="EMBL" id="KL403610">
    <property type="protein sequence ID" value="KEH15522.1"/>
    <property type="molecule type" value="Genomic_DNA"/>
</dbReference>
<evidence type="ECO:0000313" key="3">
    <source>
        <dbReference type="Proteomes" id="UP000002051"/>
    </source>
</evidence>
<proteinExistence type="predicted"/>
<reference evidence="2" key="3">
    <citation type="submission" date="2015-06" db="UniProtKB">
        <authorList>
            <consortium name="EnsemblPlants"/>
        </authorList>
    </citation>
    <scope>IDENTIFICATION</scope>
    <source>
        <strain evidence="2">cv. Jemalong A17</strain>
    </source>
</reference>
<gene>
    <name evidence="1" type="ORF">MTR_0886s0010</name>
</gene>
<dbReference type="AlphaFoldDB" id="A0A072TDP5"/>
<reference evidence="1 3" key="2">
    <citation type="journal article" date="2014" name="BMC Genomics">
        <title>An improved genome release (version Mt4.0) for the model legume Medicago truncatula.</title>
        <authorList>
            <person name="Tang H."/>
            <person name="Krishnakumar V."/>
            <person name="Bidwell S."/>
            <person name="Rosen B."/>
            <person name="Chan A."/>
            <person name="Zhou S."/>
            <person name="Gentzbittel L."/>
            <person name="Childs K.L."/>
            <person name="Yandell M."/>
            <person name="Gundlach H."/>
            <person name="Mayer K.F."/>
            <person name="Schwartz D.C."/>
            <person name="Town C.D."/>
        </authorList>
    </citation>
    <scope>GENOME REANNOTATION</scope>
    <source>
        <strain evidence="1">A17</strain>
        <strain evidence="2 3">cv. Jemalong A17</strain>
    </source>
</reference>
<keyword evidence="3" id="KW-1185">Reference proteome</keyword>
<dbReference type="Proteomes" id="UP000002051">
    <property type="component" value="Unassembled WGS sequence"/>
</dbReference>
<evidence type="ECO:0000313" key="1">
    <source>
        <dbReference type="EMBL" id="KEH15522.1"/>
    </source>
</evidence>
<name>A0A072TDP5_MEDTR</name>